<evidence type="ECO:0000256" key="2">
    <source>
        <dbReference type="ARBA" id="ARBA00006375"/>
    </source>
</evidence>
<feature type="compositionally biased region" description="Low complexity" evidence="10">
    <location>
        <begin position="14"/>
        <end position="25"/>
    </location>
</feature>
<proteinExistence type="inferred from homology"/>
<evidence type="ECO:0000313" key="12">
    <source>
        <dbReference type="Proteomes" id="UP000193218"/>
    </source>
</evidence>
<feature type="compositionally biased region" description="Low complexity" evidence="10">
    <location>
        <begin position="118"/>
        <end position="131"/>
    </location>
</feature>
<dbReference type="OrthoDB" id="43906at2759"/>
<dbReference type="InParanoid" id="A0A1Y1UIZ1"/>
<feature type="region of interest" description="Disordered" evidence="10">
    <location>
        <begin position="37"/>
        <end position="56"/>
    </location>
</feature>
<evidence type="ECO:0000256" key="3">
    <source>
        <dbReference type="ARBA" id="ARBA00022448"/>
    </source>
</evidence>
<dbReference type="PANTHER" id="PTHR45758">
    <property type="entry name" value="MITOFERRIN-1-RELATED"/>
    <property type="match status" value="1"/>
</dbReference>
<feature type="region of interest" description="Disordered" evidence="10">
    <location>
        <begin position="1"/>
        <end position="25"/>
    </location>
</feature>
<dbReference type="GO" id="GO:0015093">
    <property type="term" value="F:ferrous iron transmembrane transporter activity"/>
    <property type="evidence" value="ECO:0007669"/>
    <property type="project" value="TreeGrafter"/>
</dbReference>
<comment type="similarity">
    <text evidence="2 9">Belongs to the mitochondrial carrier (TC 2.A.29) family.</text>
</comment>
<reference evidence="11 12" key="1">
    <citation type="submission" date="2017-03" db="EMBL/GenBank/DDBJ databases">
        <title>Widespread Adenine N6-methylation of Active Genes in Fungi.</title>
        <authorList>
            <consortium name="DOE Joint Genome Institute"/>
            <person name="Mondo S.J."/>
            <person name="Dannebaum R.O."/>
            <person name="Kuo R.C."/>
            <person name="Louie K.B."/>
            <person name="Bewick A.J."/>
            <person name="Labutti K."/>
            <person name="Haridas S."/>
            <person name="Kuo A."/>
            <person name="Salamov A."/>
            <person name="Ahrendt S.R."/>
            <person name="Lau R."/>
            <person name="Bowen B.P."/>
            <person name="Lipzen A."/>
            <person name="Sullivan W."/>
            <person name="Andreopoulos W.B."/>
            <person name="Clum A."/>
            <person name="Lindquist E."/>
            <person name="Daum C."/>
            <person name="Northen T.R."/>
            <person name="Ramamoorthy G."/>
            <person name="Schmitz R.J."/>
            <person name="Gryganskyi A."/>
            <person name="Culley D."/>
            <person name="Magnuson J."/>
            <person name="James T.Y."/>
            <person name="O'Malley M.A."/>
            <person name="Stajich J.E."/>
            <person name="Spatafora J.W."/>
            <person name="Visel A."/>
            <person name="Grigoriev I.V."/>
        </authorList>
    </citation>
    <scope>NUCLEOTIDE SEQUENCE [LARGE SCALE GENOMIC DNA]</scope>
    <source>
        <strain evidence="11 12">NRRL Y-17943</strain>
    </source>
</reference>
<evidence type="ECO:0000256" key="4">
    <source>
        <dbReference type="ARBA" id="ARBA00022692"/>
    </source>
</evidence>
<dbReference type="RefSeq" id="XP_021872015.1">
    <property type="nucleotide sequence ID" value="XM_022013342.1"/>
</dbReference>
<evidence type="ECO:0000256" key="6">
    <source>
        <dbReference type="ARBA" id="ARBA00023128"/>
    </source>
</evidence>
<name>A0A1Y1UIZ1_9TREE</name>
<evidence type="ECO:0000256" key="8">
    <source>
        <dbReference type="PROSITE-ProRule" id="PRU00282"/>
    </source>
</evidence>
<feature type="region of interest" description="Disordered" evidence="10">
    <location>
        <begin position="118"/>
        <end position="140"/>
    </location>
</feature>
<dbReference type="AlphaFoldDB" id="A0A1Y1UIZ1"/>
<dbReference type="GeneID" id="33555150"/>
<feature type="repeat" description="Solcar" evidence="8">
    <location>
        <begin position="292"/>
        <end position="383"/>
    </location>
</feature>
<keyword evidence="12" id="KW-1185">Reference proteome</keyword>
<dbReference type="InterPro" id="IPR023395">
    <property type="entry name" value="MCP_dom_sf"/>
</dbReference>
<evidence type="ECO:0000256" key="5">
    <source>
        <dbReference type="ARBA" id="ARBA00022989"/>
    </source>
</evidence>
<evidence type="ECO:0000256" key="7">
    <source>
        <dbReference type="ARBA" id="ARBA00023136"/>
    </source>
</evidence>
<dbReference type="GO" id="GO:0048250">
    <property type="term" value="P:iron import into the mitochondrion"/>
    <property type="evidence" value="ECO:0007669"/>
    <property type="project" value="TreeGrafter"/>
</dbReference>
<organism evidence="11 12">
    <name type="scientific">Kockovaella imperatae</name>
    <dbReference type="NCBI Taxonomy" id="4999"/>
    <lineage>
        <taxon>Eukaryota</taxon>
        <taxon>Fungi</taxon>
        <taxon>Dikarya</taxon>
        <taxon>Basidiomycota</taxon>
        <taxon>Agaricomycotina</taxon>
        <taxon>Tremellomycetes</taxon>
        <taxon>Tremellales</taxon>
        <taxon>Cuniculitremaceae</taxon>
        <taxon>Kockovaella</taxon>
    </lineage>
</organism>
<evidence type="ECO:0000256" key="9">
    <source>
        <dbReference type="RuleBase" id="RU000488"/>
    </source>
</evidence>
<keyword evidence="4 8" id="KW-0812">Transmembrane</keyword>
<evidence type="ECO:0000256" key="10">
    <source>
        <dbReference type="SAM" id="MobiDB-lite"/>
    </source>
</evidence>
<keyword evidence="5" id="KW-1133">Transmembrane helix</keyword>
<feature type="repeat" description="Solcar" evidence="8">
    <location>
        <begin position="201"/>
        <end position="285"/>
    </location>
</feature>
<keyword evidence="6" id="KW-0496">Mitochondrion</keyword>
<comment type="subcellular location">
    <subcellularLocation>
        <location evidence="1">Mitochondrion membrane</location>
        <topology evidence="1">Multi-pass membrane protein</topology>
    </subcellularLocation>
</comment>
<comment type="caution">
    <text evidence="11">The sequence shown here is derived from an EMBL/GenBank/DDBJ whole genome shotgun (WGS) entry which is preliminary data.</text>
</comment>
<dbReference type="PROSITE" id="PS50920">
    <property type="entry name" value="SOLCAR"/>
    <property type="match status" value="3"/>
</dbReference>
<accession>A0A1Y1UIZ1</accession>
<dbReference type="Pfam" id="PF00153">
    <property type="entry name" value="Mito_carr"/>
    <property type="match status" value="3"/>
</dbReference>
<dbReference type="FunCoup" id="A0A1Y1UIZ1">
    <property type="interactions" value="174"/>
</dbReference>
<dbReference type="InterPro" id="IPR018108">
    <property type="entry name" value="MCP_transmembrane"/>
</dbReference>
<sequence>MVTRTTDDASIGPSSTTSQYASSSSTNLLGSASTLHVTPHGAHVHPGSAGPSTGAVIDPEEHEYEALPLGSGWAVNMAAGAMAGISEHSVIFPIDSIKTRMQILPSTASSLLATATSSTSSASSSSSSTPRPALPHRPHHTLPQVATIGQHLRLVSTTDGLRSLWRGVASVIMGAGPAHAAHFGMYEFVREISGGRGEGWWGVGGTALAGAAATISSDALMNPFDVIKQRMQVQNSPYRSVISCAKSVYTTEGLAAFYVSYPTTLTMSVPFTAVQFSVYESLKSLLNPDGSYSPLTHVTAGGFAGAVAAAVTTPLDVAKTLLQTRGSSSDPQIRQARGMLEALRLIRERDGVKGLRRGWIPRVLTVAPSTAISWMSYEFFKVLIRQRGTLPETGQAL</sequence>
<protein>
    <submittedName>
        <fullName evidence="11">Carrier</fullName>
    </submittedName>
</protein>
<evidence type="ECO:0000256" key="1">
    <source>
        <dbReference type="ARBA" id="ARBA00004225"/>
    </source>
</evidence>
<feature type="repeat" description="Solcar" evidence="8">
    <location>
        <begin position="71"/>
        <end position="192"/>
    </location>
</feature>
<dbReference type="FunFam" id="1.50.40.10:FF:000172">
    <property type="entry name" value="MC family mitochondrial carrier protein"/>
    <property type="match status" value="1"/>
</dbReference>
<dbReference type="STRING" id="4999.A0A1Y1UIZ1"/>
<dbReference type="Proteomes" id="UP000193218">
    <property type="component" value="Unassembled WGS sequence"/>
</dbReference>
<gene>
    <name evidence="11" type="ORF">BD324DRAFT_578819</name>
</gene>
<dbReference type="Gene3D" id="1.50.40.10">
    <property type="entry name" value="Mitochondrial carrier domain"/>
    <property type="match status" value="2"/>
</dbReference>
<dbReference type="EMBL" id="NBSH01000005">
    <property type="protein sequence ID" value="ORX38028.1"/>
    <property type="molecule type" value="Genomic_DNA"/>
</dbReference>
<dbReference type="GO" id="GO:0031966">
    <property type="term" value="C:mitochondrial membrane"/>
    <property type="evidence" value="ECO:0007669"/>
    <property type="project" value="UniProtKB-SubCell"/>
</dbReference>
<dbReference type="SUPFAM" id="SSF103506">
    <property type="entry name" value="Mitochondrial carrier"/>
    <property type="match status" value="1"/>
</dbReference>
<evidence type="ECO:0000313" key="11">
    <source>
        <dbReference type="EMBL" id="ORX38028.1"/>
    </source>
</evidence>
<keyword evidence="7 8" id="KW-0472">Membrane</keyword>
<keyword evidence="3 9" id="KW-0813">Transport</keyword>
<dbReference type="PANTHER" id="PTHR45758:SF4">
    <property type="entry name" value="MITOFERRIN-1"/>
    <property type="match status" value="1"/>
</dbReference>